<feature type="region of interest" description="Disordered" evidence="1">
    <location>
        <begin position="1"/>
        <end position="25"/>
    </location>
</feature>
<protein>
    <submittedName>
        <fullName evidence="3">Uncharacterized protein</fullName>
    </submittedName>
</protein>
<proteinExistence type="predicted"/>
<dbReference type="RefSeq" id="WP_270684325.1">
    <property type="nucleotide sequence ID" value="NZ_JAQFWQ010000012.1"/>
</dbReference>
<sequence>MEELGPSRPVVVSPAPARRPRPLRTPAVDHAPARLAATPLQPAAFAILCAAVLTAYAIGLFA</sequence>
<organism evidence="3 4">
    <name type="scientific">Nocardiopsis endophytica</name>
    <dbReference type="NCBI Taxonomy" id="3018445"/>
    <lineage>
        <taxon>Bacteria</taxon>
        <taxon>Bacillati</taxon>
        <taxon>Actinomycetota</taxon>
        <taxon>Actinomycetes</taxon>
        <taxon>Streptosporangiales</taxon>
        <taxon>Nocardiopsidaceae</taxon>
        <taxon>Nocardiopsis</taxon>
    </lineage>
</organism>
<gene>
    <name evidence="3" type="ORF">O4J56_06465</name>
</gene>
<dbReference type="Proteomes" id="UP001527866">
    <property type="component" value="Unassembled WGS sequence"/>
</dbReference>
<evidence type="ECO:0000256" key="1">
    <source>
        <dbReference type="SAM" id="MobiDB-lite"/>
    </source>
</evidence>
<feature type="compositionally biased region" description="Low complexity" evidence="1">
    <location>
        <begin position="1"/>
        <end position="16"/>
    </location>
</feature>
<evidence type="ECO:0000313" key="3">
    <source>
        <dbReference type="EMBL" id="MDA2810278.1"/>
    </source>
</evidence>
<comment type="caution">
    <text evidence="3">The sequence shown here is derived from an EMBL/GenBank/DDBJ whole genome shotgun (WGS) entry which is preliminary data.</text>
</comment>
<feature type="transmembrane region" description="Helical" evidence="2">
    <location>
        <begin position="43"/>
        <end position="61"/>
    </location>
</feature>
<reference evidence="3 4" key="1">
    <citation type="submission" date="2023-01" db="EMBL/GenBank/DDBJ databases">
        <title>Draft genome sequence of Nocardiopsis sp. RSe5-2 isolated from halophytes.</title>
        <authorList>
            <person name="Duangmal K."/>
            <person name="Chantavorakit T."/>
        </authorList>
    </citation>
    <scope>NUCLEOTIDE SEQUENCE [LARGE SCALE GENOMIC DNA]</scope>
    <source>
        <strain evidence="3 4">RSe5-2</strain>
    </source>
</reference>
<name>A0ABT4U007_9ACTN</name>
<keyword evidence="2" id="KW-0812">Transmembrane</keyword>
<keyword evidence="4" id="KW-1185">Reference proteome</keyword>
<evidence type="ECO:0000256" key="2">
    <source>
        <dbReference type="SAM" id="Phobius"/>
    </source>
</evidence>
<keyword evidence="2" id="KW-1133">Transmembrane helix</keyword>
<evidence type="ECO:0000313" key="4">
    <source>
        <dbReference type="Proteomes" id="UP001527866"/>
    </source>
</evidence>
<accession>A0ABT4U007</accession>
<keyword evidence="2" id="KW-0472">Membrane</keyword>
<dbReference type="EMBL" id="JAQFWQ010000012">
    <property type="protein sequence ID" value="MDA2810278.1"/>
    <property type="molecule type" value="Genomic_DNA"/>
</dbReference>